<evidence type="ECO:0000313" key="3">
    <source>
        <dbReference type="EMBL" id="MFG6416180.1"/>
    </source>
</evidence>
<accession>A0ABW7EVD7</accession>
<evidence type="ECO:0000259" key="1">
    <source>
        <dbReference type="Pfam" id="PF25837"/>
    </source>
</evidence>
<comment type="caution">
    <text evidence="3">The sequence shown here is derived from an EMBL/GenBank/DDBJ whole genome shotgun (WGS) entry which is preliminary data.</text>
</comment>
<gene>
    <name evidence="3" type="ORF">ACG02S_19995</name>
</gene>
<sequence length="633" mass="68267">MKDADRLTLFGTLEPTPPVQLLQAGRLSCELVDGQVRNVRWDDVEVVRGISYLLRDQDWGTVAAVVEALHVEQQAHSFSARCMLRMTTPQGELRAAACLSAHETGSLRFEVSATPDADLATNRCGFVVLHPADAAGRRLRVGHCDGTVSDTQFPRDISPSQPVFAIRRLAYAPRDGIEVELLLQAELPHDPLGKFEMEDQRNWSDASFKTYVASLRDPWPYRLPAGQALTQRIELVVSGNQRPASTPRDTPGIVIGPASHCRMPALGIGVPPGLARAQPEEVAALRGLGASWWIAEADLREDALTADLQALAIHRSGLDVRVQLDLIADDAERPEAAAAHAARLCEAAGLRADAVRLLPAAYLKSFQPEGPWPSLPPLEAYAAAARHAFPGAQIGGGMYTSFTELNRRRPSDTELDFIGHLTCPTVHGADDHSVMQTHECLPHIVRSVRNLWPTLPYRLGPSSIAPRRNPYGQNTALNAAGRRLPLASADPRHGASFGAAWTVGYAASVAPLGLEVLALLDSHGPHGPKPHLPCGLPAGSLTQAWVVLQYLASAVGARYLPLLNLPDSVVGMAWTHDDVIAQGVIANLGHRPVSLRWKQRPLTLPDVTTTVEVLGAYQTCGFTFDVNPSPATG</sequence>
<dbReference type="Proteomes" id="UP001606300">
    <property type="component" value="Unassembled WGS sequence"/>
</dbReference>
<dbReference type="InterPro" id="IPR058788">
    <property type="entry name" value="ApnL_N"/>
</dbReference>
<keyword evidence="4" id="KW-1185">Reference proteome</keyword>
<reference evidence="3 4" key="1">
    <citation type="submission" date="2024-09" db="EMBL/GenBank/DDBJ databases">
        <title>Novel species of the genus Pelomonas and Roseateles isolated from streams.</title>
        <authorList>
            <person name="Lu H."/>
        </authorList>
    </citation>
    <scope>NUCLEOTIDE SEQUENCE [LARGE SCALE GENOMIC DNA]</scope>
    <source>
        <strain evidence="3 4">DC23W</strain>
    </source>
</reference>
<protein>
    <submittedName>
        <fullName evidence="3">Uncharacterized protein</fullName>
    </submittedName>
</protein>
<proteinExistence type="predicted"/>
<feature type="domain" description="D-apionate lactonase N-terminal" evidence="1">
    <location>
        <begin position="8"/>
        <end position="239"/>
    </location>
</feature>
<dbReference type="RefSeq" id="WP_394472249.1">
    <property type="nucleotide sequence ID" value="NZ_JBIGHY010000008.1"/>
</dbReference>
<dbReference type="Pfam" id="PF25838">
    <property type="entry name" value="Apionate_lact_M"/>
    <property type="match status" value="1"/>
</dbReference>
<name>A0ABW7EVD7_9BURK</name>
<dbReference type="Pfam" id="PF25837">
    <property type="entry name" value="Apionate_lact_N"/>
    <property type="match status" value="1"/>
</dbReference>
<feature type="domain" description="D-apionate lactonase TIM barrel" evidence="2">
    <location>
        <begin position="266"/>
        <end position="553"/>
    </location>
</feature>
<organism evidence="3 4">
    <name type="scientific">Pelomonas dachongensis</name>
    <dbReference type="NCBI Taxonomy" id="3299029"/>
    <lineage>
        <taxon>Bacteria</taxon>
        <taxon>Pseudomonadati</taxon>
        <taxon>Pseudomonadota</taxon>
        <taxon>Betaproteobacteria</taxon>
        <taxon>Burkholderiales</taxon>
        <taxon>Sphaerotilaceae</taxon>
        <taxon>Roseateles</taxon>
    </lineage>
</organism>
<dbReference type="EMBL" id="JBIGHY010000008">
    <property type="protein sequence ID" value="MFG6416180.1"/>
    <property type="molecule type" value="Genomic_DNA"/>
</dbReference>
<evidence type="ECO:0000259" key="2">
    <source>
        <dbReference type="Pfam" id="PF25838"/>
    </source>
</evidence>
<evidence type="ECO:0000313" key="4">
    <source>
        <dbReference type="Proteomes" id="UP001606300"/>
    </source>
</evidence>
<dbReference type="InterPro" id="IPR058787">
    <property type="entry name" value="ApnL_M"/>
</dbReference>